<dbReference type="InterPro" id="IPR001555">
    <property type="entry name" value="GART_AS"/>
</dbReference>
<dbReference type="InterPro" id="IPR002376">
    <property type="entry name" value="Formyl_transf_N"/>
</dbReference>
<dbReference type="Pfam" id="PF00551">
    <property type="entry name" value="Formyl_trans_N"/>
    <property type="match status" value="1"/>
</dbReference>
<dbReference type="SUPFAM" id="SSF50486">
    <property type="entry name" value="FMT C-terminal domain-like"/>
    <property type="match status" value="1"/>
</dbReference>
<keyword evidence="4 5" id="KW-0648">Protein biosynthesis</keyword>
<comment type="catalytic activity">
    <reaction evidence="5">
        <text>L-methionyl-tRNA(fMet) + (6R)-10-formyltetrahydrofolate = N-formyl-L-methionyl-tRNA(fMet) + (6S)-5,6,7,8-tetrahydrofolate + H(+)</text>
        <dbReference type="Rhea" id="RHEA:24380"/>
        <dbReference type="Rhea" id="RHEA-COMP:9952"/>
        <dbReference type="Rhea" id="RHEA-COMP:9953"/>
        <dbReference type="ChEBI" id="CHEBI:15378"/>
        <dbReference type="ChEBI" id="CHEBI:57453"/>
        <dbReference type="ChEBI" id="CHEBI:78530"/>
        <dbReference type="ChEBI" id="CHEBI:78844"/>
        <dbReference type="ChEBI" id="CHEBI:195366"/>
        <dbReference type="EC" id="2.1.2.9"/>
    </reaction>
</comment>
<evidence type="ECO:0000313" key="8">
    <source>
        <dbReference type="EMBL" id="HJB06440.1"/>
    </source>
</evidence>
<dbReference type="NCBIfam" id="TIGR00460">
    <property type="entry name" value="fmt"/>
    <property type="match status" value="1"/>
</dbReference>
<evidence type="ECO:0000256" key="1">
    <source>
        <dbReference type="ARBA" id="ARBA00010699"/>
    </source>
</evidence>
<dbReference type="PANTHER" id="PTHR11138:SF5">
    <property type="entry name" value="METHIONYL-TRNA FORMYLTRANSFERASE, MITOCHONDRIAL"/>
    <property type="match status" value="1"/>
</dbReference>
<dbReference type="PANTHER" id="PTHR11138">
    <property type="entry name" value="METHIONYL-TRNA FORMYLTRANSFERASE"/>
    <property type="match status" value="1"/>
</dbReference>
<name>A0A9D2RJ29_9FIRM</name>
<dbReference type="GO" id="GO:0005829">
    <property type="term" value="C:cytosol"/>
    <property type="evidence" value="ECO:0007669"/>
    <property type="project" value="TreeGrafter"/>
</dbReference>
<dbReference type="Pfam" id="PF02911">
    <property type="entry name" value="Formyl_trans_C"/>
    <property type="match status" value="1"/>
</dbReference>
<dbReference type="InterPro" id="IPR011034">
    <property type="entry name" value="Formyl_transferase-like_C_sf"/>
</dbReference>
<dbReference type="InterPro" id="IPR005793">
    <property type="entry name" value="Formyl_trans_C"/>
</dbReference>
<dbReference type="Gene3D" id="3.40.50.12230">
    <property type="match status" value="1"/>
</dbReference>
<evidence type="ECO:0000256" key="2">
    <source>
        <dbReference type="ARBA" id="ARBA00012261"/>
    </source>
</evidence>
<feature type="domain" description="Formyl transferase N-terminal" evidence="6">
    <location>
        <begin position="1"/>
        <end position="178"/>
    </location>
</feature>
<evidence type="ECO:0000259" key="6">
    <source>
        <dbReference type="Pfam" id="PF00551"/>
    </source>
</evidence>
<feature type="domain" description="Formyl transferase C-terminal" evidence="7">
    <location>
        <begin position="203"/>
        <end position="308"/>
    </location>
</feature>
<proteinExistence type="inferred from homology"/>
<evidence type="ECO:0000256" key="3">
    <source>
        <dbReference type="ARBA" id="ARBA00022679"/>
    </source>
</evidence>
<dbReference type="Proteomes" id="UP000886804">
    <property type="component" value="Unassembled WGS sequence"/>
</dbReference>
<comment type="similarity">
    <text evidence="1 5">Belongs to the Fmt family.</text>
</comment>
<dbReference type="HAMAP" id="MF_00182">
    <property type="entry name" value="Formyl_trans"/>
    <property type="match status" value="1"/>
</dbReference>
<dbReference type="CDD" id="cd08704">
    <property type="entry name" value="Met_tRNA_FMT_C"/>
    <property type="match status" value="1"/>
</dbReference>
<keyword evidence="3 5" id="KW-0808">Transferase</keyword>
<organism evidence="8 9">
    <name type="scientific">Candidatus Enterocloster faecavium</name>
    <dbReference type="NCBI Taxonomy" id="2838560"/>
    <lineage>
        <taxon>Bacteria</taxon>
        <taxon>Bacillati</taxon>
        <taxon>Bacillota</taxon>
        <taxon>Clostridia</taxon>
        <taxon>Lachnospirales</taxon>
        <taxon>Lachnospiraceae</taxon>
        <taxon>Enterocloster</taxon>
    </lineage>
</organism>
<reference evidence="8" key="1">
    <citation type="journal article" date="2021" name="PeerJ">
        <title>Extensive microbial diversity within the chicken gut microbiome revealed by metagenomics and culture.</title>
        <authorList>
            <person name="Gilroy R."/>
            <person name="Ravi A."/>
            <person name="Getino M."/>
            <person name="Pursley I."/>
            <person name="Horton D.L."/>
            <person name="Alikhan N.F."/>
            <person name="Baker D."/>
            <person name="Gharbi K."/>
            <person name="Hall N."/>
            <person name="Watson M."/>
            <person name="Adriaenssens E.M."/>
            <person name="Foster-Nyarko E."/>
            <person name="Jarju S."/>
            <person name="Secka A."/>
            <person name="Antonio M."/>
            <person name="Oren A."/>
            <person name="Chaudhuri R.R."/>
            <person name="La Ragione R."/>
            <person name="Hildebrand F."/>
            <person name="Pallen M.J."/>
        </authorList>
    </citation>
    <scope>NUCLEOTIDE SEQUENCE</scope>
    <source>
        <strain evidence="8">CHK188-4685</strain>
    </source>
</reference>
<dbReference type="EC" id="2.1.2.9" evidence="2 5"/>
<dbReference type="FunFam" id="3.40.50.12230:FF:000001">
    <property type="entry name" value="Methionyl-tRNA formyltransferase"/>
    <property type="match status" value="1"/>
</dbReference>
<sequence length="323" mass="35223">MRIVFMGTPDFSVAPLKALIEGGHEILAVVTQPDKPRGRGKAVQMTPVKEEALSRGIPVYQPVKVRDPEFIQVIKDLAPDVIVVVAFGQIIPQAILDLPPYGCINIHASLLPKYRGAAPIQWAVIDGEKETGITTMQMDAGLDTGAILEQERVALAEDETGGSLFDKLSAVGSSLILSTLKKLEAGTIRPVPQPSEGSSYAGRLTKELGDINWSRDAGSIERLIRGLNPWPSAYTRWNGKTVKLWAAKALLQDAAEETGEHEKGAFGQIVRCDRHCLIVQTGEGLLDIRELQLEGKKRMDVEAFLRGCPMAAGDMFERRMTDS</sequence>
<evidence type="ECO:0000256" key="4">
    <source>
        <dbReference type="ARBA" id="ARBA00022917"/>
    </source>
</evidence>
<gene>
    <name evidence="5 8" type="primary">fmt</name>
    <name evidence="8" type="ORF">H9716_01060</name>
</gene>
<dbReference type="SUPFAM" id="SSF53328">
    <property type="entry name" value="Formyltransferase"/>
    <property type="match status" value="1"/>
</dbReference>
<comment type="caution">
    <text evidence="8">The sequence shown here is derived from an EMBL/GenBank/DDBJ whole genome shotgun (WGS) entry which is preliminary data.</text>
</comment>
<dbReference type="InterPro" id="IPR041711">
    <property type="entry name" value="Met-tRNA-FMT_N"/>
</dbReference>
<dbReference type="InterPro" id="IPR036477">
    <property type="entry name" value="Formyl_transf_N_sf"/>
</dbReference>
<dbReference type="AlphaFoldDB" id="A0A9D2RJ29"/>
<reference evidence="8" key="2">
    <citation type="submission" date="2021-04" db="EMBL/GenBank/DDBJ databases">
        <authorList>
            <person name="Gilroy R."/>
        </authorList>
    </citation>
    <scope>NUCLEOTIDE SEQUENCE</scope>
    <source>
        <strain evidence="8">CHK188-4685</strain>
    </source>
</reference>
<dbReference type="InterPro" id="IPR005794">
    <property type="entry name" value="Fmt"/>
</dbReference>
<feature type="binding site" evidence="5">
    <location>
        <begin position="109"/>
        <end position="112"/>
    </location>
    <ligand>
        <name>(6S)-5,6,7,8-tetrahydrofolate</name>
        <dbReference type="ChEBI" id="CHEBI:57453"/>
    </ligand>
</feature>
<dbReference type="CDD" id="cd08646">
    <property type="entry name" value="FMT_core_Met-tRNA-FMT_N"/>
    <property type="match status" value="1"/>
</dbReference>
<dbReference type="PROSITE" id="PS00373">
    <property type="entry name" value="GART"/>
    <property type="match status" value="1"/>
</dbReference>
<evidence type="ECO:0000259" key="7">
    <source>
        <dbReference type="Pfam" id="PF02911"/>
    </source>
</evidence>
<dbReference type="GO" id="GO:0004479">
    <property type="term" value="F:methionyl-tRNA formyltransferase activity"/>
    <property type="evidence" value="ECO:0007669"/>
    <property type="project" value="UniProtKB-UniRule"/>
</dbReference>
<evidence type="ECO:0000256" key="5">
    <source>
        <dbReference type="HAMAP-Rule" id="MF_00182"/>
    </source>
</evidence>
<comment type="function">
    <text evidence="5">Attaches a formyl group to the free amino group of methionyl-tRNA(fMet). The formyl group appears to play a dual role in the initiator identity of N-formylmethionyl-tRNA by promoting its recognition by IF2 and preventing the misappropriation of this tRNA by the elongation apparatus.</text>
</comment>
<dbReference type="EMBL" id="DWYS01000012">
    <property type="protein sequence ID" value="HJB06440.1"/>
    <property type="molecule type" value="Genomic_DNA"/>
</dbReference>
<accession>A0A9D2RJ29</accession>
<evidence type="ECO:0000313" key="9">
    <source>
        <dbReference type="Proteomes" id="UP000886804"/>
    </source>
</evidence>
<dbReference type="InterPro" id="IPR044135">
    <property type="entry name" value="Met-tRNA-FMT_C"/>
</dbReference>
<protein>
    <recommendedName>
        <fullName evidence="2 5">Methionyl-tRNA formyltransferase</fullName>
        <ecNumber evidence="2 5">2.1.2.9</ecNumber>
    </recommendedName>
</protein>